<dbReference type="PANTHER" id="PTHR13078">
    <property type="entry name" value="PEROXISOMAL MULTIFUNCTIONAL ENZYME TYPE 2-RELATED"/>
    <property type="match status" value="1"/>
</dbReference>
<evidence type="ECO:0000259" key="1">
    <source>
        <dbReference type="Pfam" id="PF01575"/>
    </source>
</evidence>
<reference evidence="3 4" key="1">
    <citation type="submission" date="2016-10" db="EMBL/GenBank/DDBJ databases">
        <authorList>
            <person name="Varghese N."/>
            <person name="Submissions S."/>
        </authorList>
    </citation>
    <scope>NUCLEOTIDE SEQUENCE [LARGE SCALE GENOMIC DNA]</scope>
    <source>
        <strain evidence="3 4">DSM 26672</strain>
    </source>
</reference>
<evidence type="ECO:0000313" key="4">
    <source>
        <dbReference type="Proteomes" id="UP000199468"/>
    </source>
</evidence>
<dbReference type="PANTHER" id="PTHR13078:SF56">
    <property type="entry name" value="PEROXISOMAL MULTIFUNCTIONAL ENZYME TYPE 2"/>
    <property type="match status" value="1"/>
</dbReference>
<protein>
    <submittedName>
        <fullName evidence="3">Acyl dehydratase</fullName>
    </submittedName>
</protein>
<feature type="domain" description="MaoC-like" evidence="1">
    <location>
        <begin position="163"/>
        <end position="261"/>
    </location>
</feature>
<evidence type="ECO:0000313" key="3">
    <source>
        <dbReference type="EMBL" id="SDH24438.1"/>
    </source>
</evidence>
<dbReference type="Pfam" id="PF22622">
    <property type="entry name" value="MFE-2_hydrat-2_N"/>
    <property type="match status" value="1"/>
</dbReference>
<gene>
    <name evidence="3" type="ORF">SAMN05421844_107265</name>
</gene>
<keyword evidence="4" id="KW-1185">Reference proteome</keyword>
<dbReference type="Pfam" id="PF01575">
    <property type="entry name" value="MaoC_dehydratas"/>
    <property type="match status" value="1"/>
</dbReference>
<accession>A0ABY0P5B7</accession>
<dbReference type="Proteomes" id="UP000199468">
    <property type="component" value="Unassembled WGS sequence"/>
</dbReference>
<proteinExistence type="predicted"/>
<dbReference type="CDD" id="cd03448">
    <property type="entry name" value="HDE_HSD"/>
    <property type="match status" value="1"/>
</dbReference>
<dbReference type="InterPro" id="IPR029069">
    <property type="entry name" value="HotDog_dom_sf"/>
</dbReference>
<feature type="domain" description="Peroxisomal multifunctional enzyme type 2-like N-terminal" evidence="2">
    <location>
        <begin position="19"/>
        <end position="146"/>
    </location>
</feature>
<comment type="caution">
    <text evidence="3">The sequence shown here is derived from an EMBL/GenBank/DDBJ whole genome shotgun (WGS) entry which is preliminary data.</text>
</comment>
<dbReference type="EMBL" id="FNBZ01000007">
    <property type="protein sequence ID" value="SDH24438.1"/>
    <property type="molecule type" value="Genomic_DNA"/>
</dbReference>
<organism evidence="3 4">
    <name type="scientific">Bosea robiniae</name>
    <dbReference type="NCBI Taxonomy" id="1036780"/>
    <lineage>
        <taxon>Bacteria</taxon>
        <taxon>Pseudomonadati</taxon>
        <taxon>Pseudomonadota</taxon>
        <taxon>Alphaproteobacteria</taxon>
        <taxon>Hyphomicrobiales</taxon>
        <taxon>Boseaceae</taxon>
        <taxon>Bosea</taxon>
    </lineage>
</organism>
<dbReference type="SUPFAM" id="SSF54637">
    <property type="entry name" value="Thioesterase/thiol ester dehydrase-isomerase"/>
    <property type="match status" value="2"/>
</dbReference>
<dbReference type="InterPro" id="IPR002539">
    <property type="entry name" value="MaoC-like_dom"/>
</dbReference>
<dbReference type="Gene3D" id="3.10.129.10">
    <property type="entry name" value="Hotdog Thioesterase"/>
    <property type="match status" value="2"/>
</dbReference>
<sequence>MPIDYDAIKSWRIEPKDHSFTARDTMLYALGLGLGGDESRSEDLSFVYERGLQALPSFAGVLGYPGFWLQDPATGIDWKRILNGEQGLILHRPLPPEGRVIGRTRIEEVVDKGADKGAVIYTVRDVVDAVTGDLIATVTNSIFARGDGGFGGPATSGIRVLPSPPEMQPDHIVDHPTIPQAALIYRLSGDYNPLHADPAVARTAGFPRPILHGAATWGIAAYALLRALCGGSPARFQRFDCRFSAPVYPGETIRTEIWSVKPGSAAFRCRAVERDIVILNNGIFEFAAG</sequence>
<dbReference type="InterPro" id="IPR054357">
    <property type="entry name" value="MFE-2_N"/>
</dbReference>
<name>A0ABY0P5B7_9HYPH</name>
<evidence type="ECO:0000259" key="2">
    <source>
        <dbReference type="Pfam" id="PF22622"/>
    </source>
</evidence>